<name>A0A445CR63_ARAHY</name>
<accession>A0A445CR63</accession>
<gene>
    <name evidence="1" type="ORF">Ahy_A06g028550</name>
</gene>
<sequence length="162" mass="19251">MQLQGERTVAGVRVLLPSVKKEQLATNPQHWSREWRALKSYHRWCCRGLRCKQRNRRMKVRCFSKRSSNRTPEIEARSIRGYSTRMIILDYGRRRYVSEVTRLLPTPTPPLRSSLRYYKIIDSFNNYDTILSKLSGEDINFEPDNNSEFLSNTTFEVCINWL</sequence>
<dbReference type="AlphaFoldDB" id="A0A445CR63"/>
<dbReference type="EMBL" id="SDMP01000006">
    <property type="protein sequence ID" value="RYR53436.1"/>
    <property type="molecule type" value="Genomic_DNA"/>
</dbReference>
<protein>
    <submittedName>
        <fullName evidence="1">Uncharacterized protein</fullName>
    </submittedName>
</protein>
<organism evidence="1 2">
    <name type="scientific">Arachis hypogaea</name>
    <name type="common">Peanut</name>
    <dbReference type="NCBI Taxonomy" id="3818"/>
    <lineage>
        <taxon>Eukaryota</taxon>
        <taxon>Viridiplantae</taxon>
        <taxon>Streptophyta</taxon>
        <taxon>Embryophyta</taxon>
        <taxon>Tracheophyta</taxon>
        <taxon>Spermatophyta</taxon>
        <taxon>Magnoliopsida</taxon>
        <taxon>eudicotyledons</taxon>
        <taxon>Gunneridae</taxon>
        <taxon>Pentapetalae</taxon>
        <taxon>rosids</taxon>
        <taxon>fabids</taxon>
        <taxon>Fabales</taxon>
        <taxon>Fabaceae</taxon>
        <taxon>Papilionoideae</taxon>
        <taxon>50 kb inversion clade</taxon>
        <taxon>dalbergioids sensu lato</taxon>
        <taxon>Dalbergieae</taxon>
        <taxon>Pterocarpus clade</taxon>
        <taxon>Arachis</taxon>
    </lineage>
</organism>
<dbReference type="STRING" id="3818.A0A445CR63"/>
<dbReference type="Proteomes" id="UP000289738">
    <property type="component" value="Chromosome A06"/>
</dbReference>
<reference evidence="1 2" key="1">
    <citation type="submission" date="2019-01" db="EMBL/GenBank/DDBJ databases">
        <title>Sequencing of cultivated peanut Arachis hypogaea provides insights into genome evolution and oil improvement.</title>
        <authorList>
            <person name="Chen X."/>
        </authorList>
    </citation>
    <scope>NUCLEOTIDE SEQUENCE [LARGE SCALE GENOMIC DNA]</scope>
    <source>
        <strain evidence="2">cv. Fuhuasheng</strain>
        <tissue evidence="1">Leaves</tissue>
    </source>
</reference>
<proteinExistence type="predicted"/>
<comment type="caution">
    <text evidence="1">The sequence shown here is derived from an EMBL/GenBank/DDBJ whole genome shotgun (WGS) entry which is preliminary data.</text>
</comment>
<evidence type="ECO:0000313" key="1">
    <source>
        <dbReference type="EMBL" id="RYR53436.1"/>
    </source>
</evidence>
<evidence type="ECO:0000313" key="2">
    <source>
        <dbReference type="Proteomes" id="UP000289738"/>
    </source>
</evidence>
<keyword evidence="2" id="KW-1185">Reference proteome</keyword>